<keyword evidence="2" id="KW-1185">Reference proteome</keyword>
<dbReference type="Proteomes" id="UP000095283">
    <property type="component" value="Unplaced"/>
</dbReference>
<evidence type="ECO:0000313" key="2">
    <source>
        <dbReference type="Proteomes" id="UP000095283"/>
    </source>
</evidence>
<organism evidence="2 3">
    <name type="scientific">Heterorhabditis bacteriophora</name>
    <name type="common">Entomopathogenic nematode worm</name>
    <dbReference type="NCBI Taxonomy" id="37862"/>
    <lineage>
        <taxon>Eukaryota</taxon>
        <taxon>Metazoa</taxon>
        <taxon>Ecdysozoa</taxon>
        <taxon>Nematoda</taxon>
        <taxon>Chromadorea</taxon>
        <taxon>Rhabditida</taxon>
        <taxon>Rhabditina</taxon>
        <taxon>Rhabditomorpha</taxon>
        <taxon>Strongyloidea</taxon>
        <taxon>Heterorhabditidae</taxon>
        <taxon>Heterorhabditis</taxon>
    </lineage>
</organism>
<evidence type="ECO:0000256" key="1">
    <source>
        <dbReference type="SAM" id="Phobius"/>
    </source>
</evidence>
<sequence length="26" mass="3258">MDINKYFIYLFTPIFLIKHVITCYFN</sequence>
<dbReference type="AlphaFoldDB" id="A0A1I7WE76"/>
<protein>
    <submittedName>
        <fullName evidence="3">Uncharacterized protein</fullName>
    </submittedName>
</protein>
<reference evidence="3" key="1">
    <citation type="submission" date="2016-11" db="UniProtKB">
        <authorList>
            <consortium name="WormBaseParasite"/>
        </authorList>
    </citation>
    <scope>IDENTIFICATION</scope>
</reference>
<keyword evidence="1" id="KW-1133">Transmembrane helix</keyword>
<evidence type="ECO:0000313" key="3">
    <source>
        <dbReference type="WBParaSite" id="Hba_03258"/>
    </source>
</evidence>
<name>A0A1I7WE76_HETBA</name>
<proteinExistence type="predicted"/>
<feature type="transmembrane region" description="Helical" evidence="1">
    <location>
        <begin position="6"/>
        <end position="25"/>
    </location>
</feature>
<keyword evidence="1" id="KW-0812">Transmembrane</keyword>
<accession>A0A1I7WE76</accession>
<dbReference type="WBParaSite" id="Hba_03258">
    <property type="protein sequence ID" value="Hba_03258"/>
    <property type="gene ID" value="Hba_03258"/>
</dbReference>
<keyword evidence="1" id="KW-0472">Membrane</keyword>